<dbReference type="SUPFAM" id="SSF52540">
    <property type="entry name" value="P-loop containing nucleoside triphosphate hydrolases"/>
    <property type="match status" value="1"/>
</dbReference>
<keyword evidence="4" id="KW-0472">Membrane</keyword>
<name>G3GZA2_CRIGR</name>
<dbReference type="GO" id="GO:0003924">
    <property type="term" value="F:GTPase activity"/>
    <property type="evidence" value="ECO:0007669"/>
    <property type="project" value="InterPro"/>
</dbReference>
<keyword evidence="2" id="KW-0547">Nucleotide-binding</keyword>
<dbReference type="AlphaFoldDB" id="G3GZA2"/>
<protein>
    <submittedName>
        <fullName evidence="5">GTPase ERas</fullName>
    </submittedName>
</protein>
<reference evidence="6" key="1">
    <citation type="journal article" date="2011" name="Nat. Biotechnol.">
        <title>The genomic sequence of the Chinese hamster ovary (CHO)-K1 cell line.</title>
        <authorList>
            <person name="Xu X."/>
            <person name="Nagarajan H."/>
            <person name="Lewis N.E."/>
            <person name="Pan S."/>
            <person name="Cai Z."/>
            <person name="Liu X."/>
            <person name="Chen W."/>
            <person name="Xie M."/>
            <person name="Wang W."/>
            <person name="Hammond S."/>
            <person name="Andersen M.R."/>
            <person name="Neff N."/>
            <person name="Passarelli B."/>
            <person name="Koh W."/>
            <person name="Fan H.C."/>
            <person name="Wang J."/>
            <person name="Gui Y."/>
            <person name="Lee K.H."/>
            <person name="Betenbaugh M.J."/>
            <person name="Quake S.R."/>
            <person name="Famili I."/>
            <person name="Palsson B.O."/>
            <person name="Wang J."/>
        </authorList>
    </citation>
    <scope>NUCLEOTIDE SEQUENCE [LARGE SCALE GENOMIC DNA]</scope>
    <source>
        <strain evidence="6">CHO K1 cell line</strain>
    </source>
</reference>
<gene>
    <name evidence="5" type="ORF">I79_003162</name>
</gene>
<dbReference type="PANTHER" id="PTHR24070">
    <property type="entry name" value="RAS, DI-RAS, AND RHEB FAMILY MEMBERS OF SMALL GTPASE SUPERFAMILY"/>
    <property type="match status" value="1"/>
</dbReference>
<dbReference type="PRINTS" id="PR00449">
    <property type="entry name" value="RASTRNSFRMNG"/>
</dbReference>
<dbReference type="Pfam" id="PF00071">
    <property type="entry name" value="Ras"/>
    <property type="match status" value="1"/>
</dbReference>
<comment type="subcellular location">
    <subcellularLocation>
        <location evidence="1">Endomembrane system</location>
    </subcellularLocation>
</comment>
<evidence type="ECO:0000256" key="1">
    <source>
        <dbReference type="ARBA" id="ARBA00004308"/>
    </source>
</evidence>
<dbReference type="Gene3D" id="3.40.50.300">
    <property type="entry name" value="P-loop containing nucleotide triphosphate hydrolases"/>
    <property type="match status" value="1"/>
</dbReference>
<keyword evidence="3" id="KW-0342">GTP-binding</keyword>
<dbReference type="Proteomes" id="UP000001075">
    <property type="component" value="Unassembled WGS sequence"/>
</dbReference>
<evidence type="ECO:0000313" key="6">
    <source>
        <dbReference type="Proteomes" id="UP000001075"/>
    </source>
</evidence>
<accession>G3GZA2</accession>
<evidence type="ECO:0000256" key="3">
    <source>
        <dbReference type="ARBA" id="ARBA00023134"/>
    </source>
</evidence>
<dbReference type="STRING" id="10029.G3GZA2"/>
<evidence type="ECO:0000256" key="2">
    <source>
        <dbReference type="ARBA" id="ARBA00022741"/>
    </source>
</evidence>
<dbReference type="InterPro" id="IPR027417">
    <property type="entry name" value="P-loop_NTPase"/>
</dbReference>
<dbReference type="InterPro" id="IPR001806">
    <property type="entry name" value="Small_GTPase"/>
</dbReference>
<dbReference type="GO" id="GO:0016020">
    <property type="term" value="C:membrane"/>
    <property type="evidence" value="ECO:0007669"/>
    <property type="project" value="InterPro"/>
</dbReference>
<dbReference type="InParanoid" id="G3GZA2"/>
<dbReference type="PROSITE" id="PS51421">
    <property type="entry name" value="RAS"/>
    <property type="match status" value="1"/>
</dbReference>
<evidence type="ECO:0000256" key="4">
    <source>
        <dbReference type="ARBA" id="ARBA00023136"/>
    </source>
</evidence>
<dbReference type="GO" id="GO:0012505">
    <property type="term" value="C:endomembrane system"/>
    <property type="evidence" value="ECO:0007669"/>
    <property type="project" value="UniProtKB-SubCell"/>
</dbReference>
<dbReference type="GO" id="GO:0005525">
    <property type="term" value="F:GTP binding"/>
    <property type="evidence" value="ECO:0007669"/>
    <property type="project" value="UniProtKB-KW"/>
</dbReference>
<evidence type="ECO:0000313" key="5">
    <source>
        <dbReference type="EMBL" id="EGW01570.1"/>
    </source>
</evidence>
<sequence>MEFLLSFLLRSIWASDEEVQWLPLVLMGNKCDLVTNAGDADTAAAILAHKWGVPFVKTSAKTWQGVEEAFALIVHEIQRAQEAVTKTSRKKTLQHKTECSCGCSVA</sequence>
<proteinExistence type="predicted"/>
<dbReference type="InterPro" id="IPR020849">
    <property type="entry name" value="Small_GTPase_Ras-type"/>
</dbReference>
<dbReference type="GO" id="GO:0007165">
    <property type="term" value="P:signal transduction"/>
    <property type="evidence" value="ECO:0007669"/>
    <property type="project" value="InterPro"/>
</dbReference>
<organism evidence="5 6">
    <name type="scientific">Cricetulus griseus</name>
    <name type="common">Chinese hamster</name>
    <name type="synonym">Cricetulus barabensis griseus</name>
    <dbReference type="NCBI Taxonomy" id="10029"/>
    <lineage>
        <taxon>Eukaryota</taxon>
        <taxon>Metazoa</taxon>
        <taxon>Chordata</taxon>
        <taxon>Craniata</taxon>
        <taxon>Vertebrata</taxon>
        <taxon>Euteleostomi</taxon>
        <taxon>Mammalia</taxon>
        <taxon>Eutheria</taxon>
        <taxon>Euarchontoglires</taxon>
        <taxon>Glires</taxon>
        <taxon>Rodentia</taxon>
        <taxon>Myomorpha</taxon>
        <taxon>Muroidea</taxon>
        <taxon>Cricetidae</taxon>
        <taxon>Cricetinae</taxon>
        <taxon>Cricetulus</taxon>
    </lineage>
</organism>
<dbReference type="EMBL" id="JH000074">
    <property type="protein sequence ID" value="EGW01570.1"/>
    <property type="molecule type" value="Genomic_DNA"/>
</dbReference>